<keyword evidence="2" id="KW-1133">Transmembrane helix</keyword>
<proteinExistence type="predicted"/>
<protein>
    <submittedName>
        <fullName evidence="3">Uncharacterized protein</fullName>
    </submittedName>
</protein>
<evidence type="ECO:0000256" key="2">
    <source>
        <dbReference type="SAM" id="Phobius"/>
    </source>
</evidence>
<comment type="caution">
    <text evidence="3">The sequence shown here is derived from an EMBL/GenBank/DDBJ whole genome shotgun (WGS) entry which is preliminary data.</text>
</comment>
<evidence type="ECO:0000256" key="1">
    <source>
        <dbReference type="SAM" id="Coils"/>
    </source>
</evidence>
<feature type="coiled-coil region" evidence="1">
    <location>
        <begin position="55"/>
        <end position="89"/>
    </location>
</feature>
<organism evidence="3 4">
    <name type="scientific">Granulicella aggregans</name>
    <dbReference type="NCBI Taxonomy" id="474949"/>
    <lineage>
        <taxon>Bacteria</taxon>
        <taxon>Pseudomonadati</taxon>
        <taxon>Acidobacteriota</taxon>
        <taxon>Terriglobia</taxon>
        <taxon>Terriglobales</taxon>
        <taxon>Acidobacteriaceae</taxon>
        <taxon>Granulicella</taxon>
    </lineage>
</organism>
<accession>A0A7W7ZBP8</accession>
<sequence>MIVDPKTKPSDVSATTIFLYSLGAIVLLVVPWREIGLIPKKIGEIEFDTALSTQKKEQIDANVALQAEVDKLKETVAALQASIRATGRELHLQIVDTPGTDDFSQTSEAENLVFRFLERYKGTFFSPLRLRNWGSKQNGFSELNKFSKEEVTKVLADGVAKRTISVKVSAIGNTLYGISKRRLKGK</sequence>
<dbReference type="Proteomes" id="UP000540989">
    <property type="component" value="Unassembled WGS sequence"/>
</dbReference>
<dbReference type="RefSeq" id="WP_184214354.1">
    <property type="nucleotide sequence ID" value="NZ_JACHIP010000002.1"/>
</dbReference>
<keyword evidence="1" id="KW-0175">Coiled coil</keyword>
<feature type="transmembrane region" description="Helical" evidence="2">
    <location>
        <begin position="12"/>
        <end position="32"/>
    </location>
</feature>
<keyword evidence="4" id="KW-1185">Reference proteome</keyword>
<name>A0A7W7ZBP8_9BACT</name>
<gene>
    <name evidence="3" type="ORF">HDF16_001111</name>
</gene>
<dbReference type="AlphaFoldDB" id="A0A7W7ZBP8"/>
<keyword evidence="2" id="KW-0472">Membrane</keyword>
<evidence type="ECO:0000313" key="3">
    <source>
        <dbReference type="EMBL" id="MBB5056426.1"/>
    </source>
</evidence>
<keyword evidence="2" id="KW-0812">Transmembrane</keyword>
<dbReference type="EMBL" id="JACHIP010000002">
    <property type="protein sequence ID" value="MBB5056426.1"/>
    <property type="molecule type" value="Genomic_DNA"/>
</dbReference>
<evidence type="ECO:0000313" key="4">
    <source>
        <dbReference type="Proteomes" id="UP000540989"/>
    </source>
</evidence>
<reference evidence="3 4" key="1">
    <citation type="submission" date="2020-08" db="EMBL/GenBank/DDBJ databases">
        <title>Genomic Encyclopedia of Type Strains, Phase IV (KMG-V): Genome sequencing to study the core and pangenomes of soil and plant-associated prokaryotes.</title>
        <authorList>
            <person name="Whitman W."/>
        </authorList>
    </citation>
    <scope>NUCLEOTIDE SEQUENCE [LARGE SCALE GENOMIC DNA]</scope>
    <source>
        <strain evidence="3 4">M8UP14</strain>
    </source>
</reference>